<feature type="transmembrane region" description="Helical" evidence="8">
    <location>
        <begin position="45"/>
        <end position="68"/>
    </location>
</feature>
<name>A0A1H4Y3F9_9PSEU</name>
<keyword evidence="3" id="KW-1003">Cell membrane</keyword>
<evidence type="ECO:0000313" key="10">
    <source>
        <dbReference type="EMBL" id="SED11514.1"/>
    </source>
</evidence>
<dbReference type="InterPro" id="IPR043429">
    <property type="entry name" value="ArtM/GltK/GlnP/TcyL/YhdX-like"/>
</dbReference>
<protein>
    <submittedName>
        <fullName evidence="10">Amino acid ABC transporter membrane protein 1, PAAT family</fullName>
    </submittedName>
</protein>
<evidence type="ECO:0000259" key="9">
    <source>
        <dbReference type="PROSITE" id="PS50928"/>
    </source>
</evidence>
<proteinExistence type="inferred from homology"/>
<dbReference type="PROSITE" id="PS50928">
    <property type="entry name" value="ABC_TM1"/>
    <property type="match status" value="1"/>
</dbReference>
<feature type="transmembrane region" description="Helical" evidence="8">
    <location>
        <begin position="12"/>
        <end position="33"/>
    </location>
</feature>
<evidence type="ECO:0000256" key="6">
    <source>
        <dbReference type="ARBA" id="ARBA00022989"/>
    </source>
</evidence>
<dbReference type="Proteomes" id="UP000199622">
    <property type="component" value="Unassembled WGS sequence"/>
</dbReference>
<evidence type="ECO:0000256" key="1">
    <source>
        <dbReference type="ARBA" id="ARBA00004651"/>
    </source>
</evidence>
<dbReference type="NCBIfam" id="TIGR01726">
    <property type="entry name" value="HEQRo_perm_3TM"/>
    <property type="match status" value="1"/>
</dbReference>
<reference evidence="11" key="1">
    <citation type="submission" date="2016-10" db="EMBL/GenBank/DDBJ databases">
        <authorList>
            <person name="Varghese N."/>
            <person name="Submissions S."/>
        </authorList>
    </citation>
    <scope>NUCLEOTIDE SEQUENCE [LARGE SCALE GENOMIC DNA]</scope>
    <source>
        <strain evidence="11">DSM 44544</strain>
    </source>
</reference>
<dbReference type="InterPro" id="IPR035906">
    <property type="entry name" value="MetI-like_sf"/>
</dbReference>
<dbReference type="GO" id="GO:0022857">
    <property type="term" value="F:transmembrane transporter activity"/>
    <property type="evidence" value="ECO:0007669"/>
    <property type="project" value="InterPro"/>
</dbReference>
<dbReference type="PANTHER" id="PTHR30614:SF0">
    <property type="entry name" value="L-CYSTINE TRANSPORT SYSTEM PERMEASE PROTEIN TCYL"/>
    <property type="match status" value="1"/>
</dbReference>
<dbReference type="InterPro" id="IPR010065">
    <property type="entry name" value="AA_ABC_transptr_permease_3TM"/>
</dbReference>
<dbReference type="RefSeq" id="WP_091314451.1">
    <property type="nucleotide sequence ID" value="NZ_FNSO01000004.1"/>
</dbReference>
<feature type="transmembrane region" description="Helical" evidence="8">
    <location>
        <begin position="126"/>
        <end position="146"/>
    </location>
</feature>
<evidence type="ECO:0000256" key="7">
    <source>
        <dbReference type="ARBA" id="ARBA00023136"/>
    </source>
</evidence>
<dbReference type="CDD" id="cd06261">
    <property type="entry name" value="TM_PBP2"/>
    <property type="match status" value="1"/>
</dbReference>
<evidence type="ECO:0000256" key="3">
    <source>
        <dbReference type="ARBA" id="ARBA00022475"/>
    </source>
</evidence>
<dbReference type="OrthoDB" id="92598at2"/>
<feature type="transmembrane region" description="Helical" evidence="8">
    <location>
        <begin position="175"/>
        <end position="194"/>
    </location>
</feature>
<dbReference type="EMBL" id="FNSO01000004">
    <property type="protein sequence ID" value="SED11514.1"/>
    <property type="molecule type" value="Genomic_DNA"/>
</dbReference>
<feature type="transmembrane region" description="Helical" evidence="8">
    <location>
        <begin position="74"/>
        <end position="93"/>
    </location>
</feature>
<keyword evidence="11" id="KW-1185">Reference proteome</keyword>
<dbReference type="InterPro" id="IPR000515">
    <property type="entry name" value="MetI-like"/>
</dbReference>
<sequence length="208" mass="21805">MIDFLARGILATVQVTLGAFAVAAVLGALVTIARRSPLAVLRLAGGAYVAVLRGVPPVAWLLAVYYGLGNVVELPTIAAAVVALGLVGAAYMAEIYRAALEAVPQGQIDAADALALSIWDKYRRVMLPNTAALLAASTASYAISLLKDSSLASLLALSELTFRANQYRQALGEPIQVFAVAAAFYIVLSVLVAVPARRVEQRILQGRS</sequence>
<dbReference type="Pfam" id="PF00528">
    <property type="entry name" value="BPD_transp_1"/>
    <property type="match status" value="1"/>
</dbReference>
<dbReference type="GO" id="GO:0043190">
    <property type="term" value="C:ATP-binding cassette (ABC) transporter complex"/>
    <property type="evidence" value="ECO:0007669"/>
    <property type="project" value="InterPro"/>
</dbReference>
<dbReference type="PANTHER" id="PTHR30614">
    <property type="entry name" value="MEMBRANE COMPONENT OF AMINO ACID ABC TRANSPORTER"/>
    <property type="match status" value="1"/>
</dbReference>
<organism evidence="10 11">
    <name type="scientific">Amycolatopsis tolypomycina</name>
    <dbReference type="NCBI Taxonomy" id="208445"/>
    <lineage>
        <taxon>Bacteria</taxon>
        <taxon>Bacillati</taxon>
        <taxon>Actinomycetota</taxon>
        <taxon>Actinomycetes</taxon>
        <taxon>Pseudonocardiales</taxon>
        <taxon>Pseudonocardiaceae</taxon>
        <taxon>Amycolatopsis</taxon>
    </lineage>
</organism>
<keyword evidence="7 8" id="KW-0472">Membrane</keyword>
<evidence type="ECO:0000313" key="11">
    <source>
        <dbReference type="Proteomes" id="UP000199622"/>
    </source>
</evidence>
<accession>A0A1H4Y3F9</accession>
<keyword evidence="6 8" id="KW-1133">Transmembrane helix</keyword>
<gene>
    <name evidence="10" type="ORF">SAMN04489727_6478</name>
</gene>
<dbReference type="STRING" id="208445.SAMN04489727_6478"/>
<evidence type="ECO:0000256" key="8">
    <source>
        <dbReference type="RuleBase" id="RU363032"/>
    </source>
</evidence>
<comment type="subcellular location">
    <subcellularLocation>
        <location evidence="1 8">Cell membrane</location>
        <topology evidence="1 8">Multi-pass membrane protein</topology>
    </subcellularLocation>
</comment>
<dbReference type="GO" id="GO:0006865">
    <property type="term" value="P:amino acid transport"/>
    <property type="evidence" value="ECO:0007669"/>
    <property type="project" value="UniProtKB-KW"/>
</dbReference>
<feature type="domain" description="ABC transmembrane type-1" evidence="9">
    <location>
        <begin position="9"/>
        <end position="196"/>
    </location>
</feature>
<keyword evidence="5" id="KW-0029">Amino-acid transport</keyword>
<dbReference type="AlphaFoldDB" id="A0A1H4Y3F9"/>
<evidence type="ECO:0000256" key="5">
    <source>
        <dbReference type="ARBA" id="ARBA00022970"/>
    </source>
</evidence>
<keyword evidence="2 8" id="KW-0813">Transport</keyword>
<comment type="similarity">
    <text evidence="8">Belongs to the binding-protein-dependent transport system permease family.</text>
</comment>
<dbReference type="Gene3D" id="1.10.3720.10">
    <property type="entry name" value="MetI-like"/>
    <property type="match status" value="1"/>
</dbReference>
<keyword evidence="4 8" id="KW-0812">Transmembrane</keyword>
<evidence type="ECO:0000256" key="4">
    <source>
        <dbReference type="ARBA" id="ARBA00022692"/>
    </source>
</evidence>
<evidence type="ECO:0000256" key="2">
    <source>
        <dbReference type="ARBA" id="ARBA00022448"/>
    </source>
</evidence>
<dbReference type="SUPFAM" id="SSF161098">
    <property type="entry name" value="MetI-like"/>
    <property type="match status" value="1"/>
</dbReference>